<dbReference type="PANTHER" id="PTHR48249">
    <property type="entry name" value="MEDIATOR OF RNA POLYMERASE II TRANSCRIPTION SUBUNIT 13"/>
    <property type="match status" value="1"/>
</dbReference>
<dbReference type="InterPro" id="IPR041285">
    <property type="entry name" value="MID_MedPIWI"/>
</dbReference>
<dbReference type="AlphaFoldDB" id="A0ABD0Q9W9"/>
<feature type="non-terminal residue" evidence="9">
    <location>
        <position position="275"/>
    </location>
</feature>
<keyword evidence="10" id="KW-1185">Reference proteome</keyword>
<dbReference type="Pfam" id="PF18296">
    <property type="entry name" value="MID_MedPIWI"/>
    <property type="match status" value="1"/>
</dbReference>
<evidence type="ECO:0000256" key="3">
    <source>
        <dbReference type="ARBA" id="ARBA00022491"/>
    </source>
</evidence>
<comment type="similarity">
    <text evidence="2">Belongs to the Mediator complex subunit 13 family.</text>
</comment>
<protein>
    <recommendedName>
        <fullName evidence="8">MID domain-containing protein</fullName>
    </recommendedName>
</protein>
<evidence type="ECO:0000256" key="7">
    <source>
        <dbReference type="SAM" id="MobiDB-lite"/>
    </source>
</evidence>
<keyword evidence="3" id="KW-0678">Repressor</keyword>
<proteinExistence type="inferred from homology"/>
<reference evidence="9 10" key="1">
    <citation type="submission" date="2024-05" db="EMBL/GenBank/DDBJ databases">
        <title>Genome sequencing and assembly of Indian major carp, Cirrhinus mrigala (Hamilton, 1822).</title>
        <authorList>
            <person name="Mohindra V."/>
            <person name="Chowdhury L.M."/>
            <person name="Lal K."/>
            <person name="Jena J.K."/>
        </authorList>
    </citation>
    <scope>NUCLEOTIDE SEQUENCE [LARGE SCALE GENOMIC DNA]</scope>
    <source>
        <strain evidence="9">CM1030</strain>
        <tissue evidence="9">Blood</tissue>
    </source>
</reference>
<keyword evidence="6" id="KW-0539">Nucleus</keyword>
<feature type="compositionally biased region" description="Polar residues" evidence="7">
    <location>
        <begin position="161"/>
        <end position="196"/>
    </location>
</feature>
<gene>
    <name evidence="9" type="ORF">M9458_022036</name>
</gene>
<keyword evidence="4" id="KW-0805">Transcription regulation</keyword>
<sequence>SCKLGQHRPISKVHADGIVRVGGTAAKKLSEQPVSDWFLKAASGSSDAFAKLKLFAQVCRHDLAPYLATQPLDSSLLIQPTPVPSSTQSSSTQSSGSASSNSQTSMAPGGSALNNNSAASNSGSGLPGNTNNTPSSSSGPQGSSIQSAKPSSFPPFGSMGVQGNSSQSGALGQQAVTQNSSLSGDNSAVNSQTQGPSEPPESTMEREKVGVPTDGDSHAITYPPAIMIYIVDPFSYEDAEPGVSQSSMWTLGLLRCYLEMLQGLPAHIRNSVFVQ</sequence>
<dbReference type="GO" id="GO:0005634">
    <property type="term" value="C:nucleus"/>
    <property type="evidence" value="ECO:0007669"/>
    <property type="project" value="UniProtKB-SubCell"/>
</dbReference>
<dbReference type="Proteomes" id="UP001529510">
    <property type="component" value="Unassembled WGS sequence"/>
</dbReference>
<evidence type="ECO:0000256" key="5">
    <source>
        <dbReference type="ARBA" id="ARBA00023163"/>
    </source>
</evidence>
<feature type="non-terminal residue" evidence="9">
    <location>
        <position position="1"/>
    </location>
</feature>
<evidence type="ECO:0000313" key="9">
    <source>
        <dbReference type="EMBL" id="KAL0182661.1"/>
    </source>
</evidence>
<organism evidence="9 10">
    <name type="scientific">Cirrhinus mrigala</name>
    <name type="common">Mrigala</name>
    <dbReference type="NCBI Taxonomy" id="683832"/>
    <lineage>
        <taxon>Eukaryota</taxon>
        <taxon>Metazoa</taxon>
        <taxon>Chordata</taxon>
        <taxon>Craniata</taxon>
        <taxon>Vertebrata</taxon>
        <taxon>Euteleostomi</taxon>
        <taxon>Actinopterygii</taxon>
        <taxon>Neopterygii</taxon>
        <taxon>Teleostei</taxon>
        <taxon>Ostariophysi</taxon>
        <taxon>Cypriniformes</taxon>
        <taxon>Cyprinidae</taxon>
        <taxon>Labeoninae</taxon>
        <taxon>Labeonini</taxon>
        <taxon>Cirrhinus</taxon>
    </lineage>
</organism>
<evidence type="ECO:0000256" key="4">
    <source>
        <dbReference type="ARBA" id="ARBA00023015"/>
    </source>
</evidence>
<evidence type="ECO:0000313" key="10">
    <source>
        <dbReference type="Proteomes" id="UP001529510"/>
    </source>
</evidence>
<dbReference type="PANTHER" id="PTHR48249:SF4">
    <property type="entry name" value="MEDIATOR OF RNA POLYMERASE II TRANSCRIPTION SUBUNIT 13"/>
    <property type="match status" value="1"/>
</dbReference>
<dbReference type="EMBL" id="JAMKFB020000010">
    <property type="protein sequence ID" value="KAL0182661.1"/>
    <property type="molecule type" value="Genomic_DNA"/>
</dbReference>
<evidence type="ECO:0000256" key="1">
    <source>
        <dbReference type="ARBA" id="ARBA00004123"/>
    </source>
</evidence>
<feature type="region of interest" description="Disordered" evidence="7">
    <location>
        <begin position="78"/>
        <end position="217"/>
    </location>
</feature>
<feature type="compositionally biased region" description="Low complexity" evidence="7">
    <location>
        <begin position="85"/>
        <end position="147"/>
    </location>
</feature>
<comment type="subcellular location">
    <subcellularLocation>
        <location evidence="1">Nucleus</location>
    </subcellularLocation>
</comment>
<dbReference type="InterPro" id="IPR051139">
    <property type="entry name" value="Mediator_complx_sub13"/>
</dbReference>
<name>A0ABD0Q9W9_CIRMR</name>
<evidence type="ECO:0000256" key="6">
    <source>
        <dbReference type="ARBA" id="ARBA00023242"/>
    </source>
</evidence>
<evidence type="ECO:0000256" key="2">
    <source>
        <dbReference type="ARBA" id="ARBA00009354"/>
    </source>
</evidence>
<keyword evidence="5" id="KW-0804">Transcription</keyword>
<feature type="domain" description="MID" evidence="8">
    <location>
        <begin position="1"/>
        <end position="275"/>
    </location>
</feature>
<comment type="caution">
    <text evidence="9">The sequence shown here is derived from an EMBL/GenBank/DDBJ whole genome shotgun (WGS) entry which is preliminary data.</text>
</comment>
<evidence type="ECO:0000259" key="8">
    <source>
        <dbReference type="Pfam" id="PF18296"/>
    </source>
</evidence>
<accession>A0ABD0Q9W9</accession>